<accession>A0A0F9MY94</accession>
<comment type="caution">
    <text evidence="1">The sequence shown here is derived from an EMBL/GenBank/DDBJ whole genome shotgun (WGS) entry which is preliminary data.</text>
</comment>
<gene>
    <name evidence="1" type="ORF">LCGC14_1018170</name>
</gene>
<dbReference type="EMBL" id="LAZR01004050">
    <property type="protein sequence ID" value="KKN12265.1"/>
    <property type="molecule type" value="Genomic_DNA"/>
</dbReference>
<sequence length="51" mass="5794">MQWDAWGWPRPQSERKDDAECTGCGEIFPESELTSGACAPCWDNTTRDEDD</sequence>
<name>A0A0F9MY94_9ZZZZ</name>
<dbReference type="AlphaFoldDB" id="A0A0F9MY94"/>
<organism evidence="1">
    <name type="scientific">marine sediment metagenome</name>
    <dbReference type="NCBI Taxonomy" id="412755"/>
    <lineage>
        <taxon>unclassified sequences</taxon>
        <taxon>metagenomes</taxon>
        <taxon>ecological metagenomes</taxon>
    </lineage>
</organism>
<evidence type="ECO:0000313" key="1">
    <source>
        <dbReference type="EMBL" id="KKN12265.1"/>
    </source>
</evidence>
<proteinExistence type="predicted"/>
<reference evidence="1" key="1">
    <citation type="journal article" date="2015" name="Nature">
        <title>Complex archaea that bridge the gap between prokaryotes and eukaryotes.</title>
        <authorList>
            <person name="Spang A."/>
            <person name="Saw J.H."/>
            <person name="Jorgensen S.L."/>
            <person name="Zaremba-Niedzwiedzka K."/>
            <person name="Martijn J."/>
            <person name="Lind A.E."/>
            <person name="van Eijk R."/>
            <person name="Schleper C."/>
            <person name="Guy L."/>
            <person name="Ettema T.J."/>
        </authorList>
    </citation>
    <scope>NUCLEOTIDE SEQUENCE</scope>
</reference>
<protein>
    <submittedName>
        <fullName evidence="1">Uncharacterized protein</fullName>
    </submittedName>
</protein>